<evidence type="ECO:0000313" key="10">
    <source>
        <dbReference type="EMBL" id="PLX18729.1"/>
    </source>
</evidence>
<keyword evidence="6 7" id="KW-0012">Acyltransferase</keyword>
<dbReference type="Pfam" id="PF00132">
    <property type="entry name" value="Hexapep"/>
    <property type="match status" value="1"/>
</dbReference>
<dbReference type="PANTHER" id="PTHR43378">
    <property type="entry name" value="UDP-3-O-ACYLGLUCOSAMINE N-ACYLTRANSFERASE"/>
    <property type="match status" value="1"/>
</dbReference>
<dbReference type="CDD" id="cd03352">
    <property type="entry name" value="LbH_LpxD"/>
    <property type="match status" value="1"/>
</dbReference>
<comment type="similarity">
    <text evidence="7">Belongs to the transferase hexapeptide repeat family. LpxD subfamily.</text>
</comment>
<keyword evidence="3 7" id="KW-0808">Transferase</keyword>
<keyword evidence="1 7" id="KW-0444">Lipid biosynthesis</keyword>
<comment type="function">
    <text evidence="7">Catalyzes the N-acylation of UDP-3-O-acylglucosamine using 3-hydroxyacyl-ACP as the acyl donor. Is involved in the biosynthesis of lipid A, a phosphorylated glycolipid that anchors the lipopolysaccharide to the outer membrane of the cell.</text>
</comment>
<dbReference type="GO" id="GO:0016020">
    <property type="term" value="C:membrane"/>
    <property type="evidence" value="ECO:0007669"/>
    <property type="project" value="GOC"/>
</dbReference>
<dbReference type="EC" id="2.3.1.191" evidence="7"/>
<gene>
    <name evidence="7 10" type="primary">lpxD</name>
    <name evidence="10" type="ORF">C0601_03915</name>
</gene>
<comment type="caution">
    <text evidence="10">The sequence shown here is derived from an EMBL/GenBank/DDBJ whole genome shotgun (WGS) entry which is preliminary data.</text>
</comment>
<keyword evidence="2 7" id="KW-0441">Lipid A biosynthesis</keyword>
<accession>A0A2N5ZJ69</accession>
<dbReference type="SUPFAM" id="SSF51161">
    <property type="entry name" value="Trimeric LpxA-like enzymes"/>
    <property type="match status" value="1"/>
</dbReference>
<proteinExistence type="inferred from homology"/>
<dbReference type="AlphaFoldDB" id="A0A2N5ZJ69"/>
<comment type="pathway">
    <text evidence="7">Bacterial outer membrane biogenesis; LPS lipid A biosynthesis.</text>
</comment>
<organism evidence="10 11">
    <name type="scientific">Muiribacterium halophilum</name>
    <dbReference type="NCBI Taxonomy" id="2053465"/>
    <lineage>
        <taxon>Bacteria</taxon>
        <taxon>Candidatus Muiribacteriota</taxon>
        <taxon>Candidatus Muiribacteriia</taxon>
        <taxon>Candidatus Muiribacteriales</taxon>
        <taxon>Candidatus Muiribacteriaceae</taxon>
        <taxon>Candidatus Muiribacterium</taxon>
    </lineage>
</organism>
<dbReference type="Pfam" id="PF25087">
    <property type="entry name" value="GMPPB_C"/>
    <property type="match status" value="1"/>
</dbReference>
<evidence type="ECO:0000259" key="8">
    <source>
        <dbReference type="Pfam" id="PF04613"/>
    </source>
</evidence>
<sequence>MKKIPLKDVIDVIEANLITNNDVDVDKAYITGINTLEEAIKGDVTFLGSKKYSDQVKDSKADFIIINEELFDRVKMLKDKKFLIVKNPYFAFSSLLSEFSTRPVKTGIAKTAFIEDSARIGKNVSLGHNVYVGKNVVVGDNTAIYSGTVIEDHCFIGENCKIYQNVVIRYDSKIGDGVHIQPGTVIGSDGFGYVQNGGMIHKIEQIGNVVIGDNVELGANVTIDRASVGSTSIGNGTKVDNLVHIAHSVKIGKNCFIVAQVGISGSVEIGDNVTIAGQSGIVGHLKIGSNSTIAARSVVMNNIKENSFVSGFPAVSHLEDMKLKAHIRRLPMVFKKLKKIIDFNEKN</sequence>
<evidence type="ECO:0000256" key="3">
    <source>
        <dbReference type="ARBA" id="ARBA00022679"/>
    </source>
</evidence>
<evidence type="ECO:0000256" key="6">
    <source>
        <dbReference type="ARBA" id="ARBA00023315"/>
    </source>
</evidence>
<dbReference type="Gene3D" id="2.160.10.10">
    <property type="entry name" value="Hexapeptide repeat proteins"/>
    <property type="match status" value="1"/>
</dbReference>
<feature type="domain" description="UDP-3-O-[3-hydroxymyristoyl] glucosamine N-acyltransferase non-repeat region" evidence="8">
    <location>
        <begin position="30"/>
        <end position="96"/>
    </location>
</feature>
<feature type="domain" description="Mannose-1-phosphate guanyltransferase C-terminal" evidence="9">
    <location>
        <begin position="110"/>
        <end position="189"/>
    </location>
</feature>
<evidence type="ECO:0000256" key="2">
    <source>
        <dbReference type="ARBA" id="ARBA00022556"/>
    </source>
</evidence>
<evidence type="ECO:0000256" key="4">
    <source>
        <dbReference type="ARBA" id="ARBA00022737"/>
    </source>
</evidence>
<dbReference type="InterPro" id="IPR007691">
    <property type="entry name" value="LpxD"/>
</dbReference>
<reference evidence="10 11" key="1">
    <citation type="submission" date="2017-11" db="EMBL/GenBank/DDBJ databases">
        <title>Genome-resolved metagenomics identifies genetic mobility, metabolic interactions, and unexpected diversity in perchlorate-reducing communities.</title>
        <authorList>
            <person name="Barnum T.P."/>
            <person name="Figueroa I.A."/>
            <person name="Carlstrom C.I."/>
            <person name="Lucas L.N."/>
            <person name="Engelbrektson A.L."/>
            <person name="Coates J.D."/>
        </authorList>
    </citation>
    <scope>NUCLEOTIDE SEQUENCE [LARGE SCALE GENOMIC DNA]</scope>
    <source>
        <strain evidence="10">BM706</strain>
    </source>
</reference>
<dbReference type="GO" id="GO:0016410">
    <property type="term" value="F:N-acyltransferase activity"/>
    <property type="evidence" value="ECO:0007669"/>
    <property type="project" value="InterPro"/>
</dbReference>
<evidence type="ECO:0000259" key="9">
    <source>
        <dbReference type="Pfam" id="PF25087"/>
    </source>
</evidence>
<feature type="active site" description="Proton acceptor" evidence="7">
    <location>
        <position position="247"/>
    </location>
</feature>
<evidence type="ECO:0000256" key="1">
    <source>
        <dbReference type="ARBA" id="ARBA00022516"/>
    </source>
</evidence>
<evidence type="ECO:0000313" key="11">
    <source>
        <dbReference type="Proteomes" id="UP000234857"/>
    </source>
</evidence>
<dbReference type="InterPro" id="IPR011004">
    <property type="entry name" value="Trimer_LpxA-like_sf"/>
</dbReference>
<dbReference type="UniPathway" id="UPA00973"/>
<dbReference type="InterPro" id="IPR056729">
    <property type="entry name" value="GMPPB_C"/>
</dbReference>
<dbReference type="GO" id="GO:0103118">
    <property type="term" value="F:UDP-3-O-[(3R)-3-hydroxyacyl]-glucosamine N-acyltransferase activity"/>
    <property type="evidence" value="ECO:0007669"/>
    <property type="project" value="UniProtKB-EC"/>
</dbReference>
<dbReference type="PANTHER" id="PTHR43378:SF2">
    <property type="entry name" value="UDP-3-O-ACYLGLUCOSAMINE N-ACYLTRANSFERASE 1, MITOCHONDRIAL-RELATED"/>
    <property type="match status" value="1"/>
</dbReference>
<dbReference type="InterPro" id="IPR020573">
    <property type="entry name" value="UDP_GlcNAc_AcTrfase_non-rep"/>
</dbReference>
<name>A0A2N5ZJ69_MUIH1</name>
<dbReference type="InterPro" id="IPR018357">
    <property type="entry name" value="Hexapep_transf_CS"/>
</dbReference>
<keyword evidence="5 7" id="KW-0443">Lipid metabolism</keyword>
<keyword evidence="4 7" id="KW-0677">Repeat</keyword>
<dbReference type="NCBIfam" id="NF002060">
    <property type="entry name" value="PRK00892.1"/>
    <property type="match status" value="1"/>
</dbReference>
<dbReference type="EMBL" id="PKTG01000053">
    <property type="protein sequence ID" value="PLX18729.1"/>
    <property type="molecule type" value="Genomic_DNA"/>
</dbReference>
<dbReference type="GO" id="GO:0009245">
    <property type="term" value="P:lipid A biosynthetic process"/>
    <property type="evidence" value="ECO:0007669"/>
    <property type="project" value="UniProtKB-UniRule"/>
</dbReference>
<evidence type="ECO:0000256" key="5">
    <source>
        <dbReference type="ARBA" id="ARBA00023098"/>
    </source>
</evidence>
<dbReference type="Gene3D" id="3.40.1390.10">
    <property type="entry name" value="MurE/MurF, N-terminal domain"/>
    <property type="match status" value="1"/>
</dbReference>
<comment type="catalytic activity">
    <reaction evidence="7">
        <text>a UDP-3-O-[(3R)-3-hydroxyacyl]-alpha-D-glucosamine + a (3R)-hydroxyacyl-[ACP] = a UDP-2-N,3-O-bis[(3R)-3-hydroxyacyl]-alpha-D-glucosamine + holo-[ACP] + H(+)</text>
        <dbReference type="Rhea" id="RHEA:53836"/>
        <dbReference type="Rhea" id="RHEA-COMP:9685"/>
        <dbReference type="Rhea" id="RHEA-COMP:9945"/>
        <dbReference type="ChEBI" id="CHEBI:15378"/>
        <dbReference type="ChEBI" id="CHEBI:64479"/>
        <dbReference type="ChEBI" id="CHEBI:78827"/>
        <dbReference type="ChEBI" id="CHEBI:137740"/>
        <dbReference type="ChEBI" id="CHEBI:137748"/>
        <dbReference type="EC" id="2.3.1.191"/>
    </reaction>
</comment>
<dbReference type="NCBIfam" id="TIGR01853">
    <property type="entry name" value="lipid_A_lpxD"/>
    <property type="match status" value="1"/>
</dbReference>
<dbReference type="Pfam" id="PF04613">
    <property type="entry name" value="LpxD"/>
    <property type="match status" value="1"/>
</dbReference>
<comment type="subunit">
    <text evidence="7">Homotrimer.</text>
</comment>
<dbReference type="PROSITE" id="PS00101">
    <property type="entry name" value="HEXAPEP_TRANSFERASES"/>
    <property type="match status" value="1"/>
</dbReference>
<evidence type="ECO:0000256" key="7">
    <source>
        <dbReference type="HAMAP-Rule" id="MF_00523"/>
    </source>
</evidence>
<dbReference type="InterPro" id="IPR001451">
    <property type="entry name" value="Hexapep"/>
</dbReference>
<dbReference type="HAMAP" id="MF_00523">
    <property type="entry name" value="LpxD"/>
    <property type="match status" value="1"/>
</dbReference>
<dbReference type="Proteomes" id="UP000234857">
    <property type="component" value="Unassembled WGS sequence"/>
</dbReference>
<protein>
    <recommendedName>
        <fullName evidence="7">UDP-3-O-acylglucosamine N-acyltransferase</fullName>
        <ecNumber evidence="7">2.3.1.191</ecNumber>
    </recommendedName>
</protein>